<dbReference type="GO" id="GO:0005634">
    <property type="term" value="C:nucleus"/>
    <property type="evidence" value="ECO:0007669"/>
    <property type="project" value="UniProtKB-SubCell"/>
</dbReference>
<comment type="subcellular location">
    <subcellularLocation>
        <location evidence="5">Nucleus</location>
    </subcellularLocation>
</comment>
<dbReference type="PROSITE" id="PS40000">
    <property type="entry name" value="DM_1"/>
    <property type="match status" value="1"/>
</dbReference>
<evidence type="ECO:0000256" key="6">
    <source>
        <dbReference type="SAM" id="MobiDB-lite"/>
    </source>
</evidence>
<comment type="caution">
    <text evidence="8">The sequence shown here is derived from an EMBL/GenBank/DDBJ whole genome shotgun (WGS) entry which is preliminary data.</text>
</comment>
<reference evidence="8 9" key="1">
    <citation type="journal article" date="2019" name="BMC Genomics">
        <title>New insights from Opisthorchis felineus genome: update on genomics of the epidemiologically important liver flukes.</title>
        <authorList>
            <person name="Ershov N.I."/>
            <person name="Mordvinov V.A."/>
            <person name="Prokhortchouk E.B."/>
            <person name="Pakharukova M.Y."/>
            <person name="Gunbin K.V."/>
            <person name="Ustyantsev K."/>
            <person name="Genaev M.A."/>
            <person name="Blinov A.G."/>
            <person name="Mazur A."/>
            <person name="Boulygina E."/>
            <person name="Tsygankova S."/>
            <person name="Khrameeva E."/>
            <person name="Chekanov N."/>
            <person name="Fan G."/>
            <person name="Xiao A."/>
            <person name="Zhang H."/>
            <person name="Xu X."/>
            <person name="Yang H."/>
            <person name="Solovyev V."/>
            <person name="Lee S.M."/>
            <person name="Liu X."/>
            <person name="Afonnikov D.A."/>
            <person name="Skryabin K.G."/>
        </authorList>
    </citation>
    <scope>NUCLEOTIDE SEQUENCE [LARGE SCALE GENOMIC DNA]</scope>
    <source>
        <strain evidence="8">AK-0245</strain>
        <tissue evidence="8">Whole organism</tissue>
    </source>
</reference>
<dbReference type="Gene3D" id="4.10.1040.10">
    <property type="entry name" value="DM DNA-binding domain"/>
    <property type="match status" value="1"/>
</dbReference>
<dbReference type="SMART" id="SM00301">
    <property type="entry name" value="DM"/>
    <property type="match status" value="1"/>
</dbReference>
<keyword evidence="3 5" id="KW-0238">DNA-binding</keyword>
<evidence type="ECO:0000313" key="9">
    <source>
        <dbReference type="Proteomes" id="UP000308267"/>
    </source>
</evidence>
<evidence type="ECO:0000256" key="4">
    <source>
        <dbReference type="ARBA" id="ARBA00023242"/>
    </source>
</evidence>
<keyword evidence="9" id="KW-1185">Reference proteome</keyword>
<dbReference type="InterPro" id="IPR001275">
    <property type="entry name" value="DM_DNA-bd"/>
</dbReference>
<dbReference type="PROSITE" id="PS50809">
    <property type="entry name" value="DM_2"/>
    <property type="match status" value="1"/>
</dbReference>
<name>A0A4S2LIU3_OPIFE</name>
<dbReference type="SUPFAM" id="SSF82927">
    <property type="entry name" value="Cysteine-rich DNA binding domain, (DM domain)"/>
    <property type="match status" value="1"/>
</dbReference>
<dbReference type="GO" id="GO:0000981">
    <property type="term" value="F:DNA-binding transcription factor activity, RNA polymerase II-specific"/>
    <property type="evidence" value="ECO:0007669"/>
    <property type="project" value="TreeGrafter"/>
</dbReference>
<dbReference type="GO" id="GO:0000978">
    <property type="term" value="F:RNA polymerase II cis-regulatory region sequence-specific DNA binding"/>
    <property type="evidence" value="ECO:0007669"/>
    <property type="project" value="TreeGrafter"/>
</dbReference>
<dbReference type="InterPro" id="IPR026607">
    <property type="entry name" value="DMRT"/>
</dbReference>
<feature type="DNA-binding region" description="DM" evidence="5">
    <location>
        <begin position="91"/>
        <end position="138"/>
    </location>
</feature>
<feature type="region of interest" description="Disordered" evidence="6">
    <location>
        <begin position="348"/>
        <end position="391"/>
    </location>
</feature>
<gene>
    <name evidence="8" type="ORF">CRM22_006856</name>
</gene>
<keyword evidence="1 5" id="KW-0479">Metal-binding</keyword>
<dbReference type="GO" id="GO:0007548">
    <property type="term" value="P:sex differentiation"/>
    <property type="evidence" value="ECO:0007669"/>
    <property type="project" value="TreeGrafter"/>
</dbReference>
<dbReference type="PANTHER" id="PTHR12322:SF53">
    <property type="entry name" value="DOUBLESEX-MAB RELATED 11E"/>
    <property type="match status" value="1"/>
</dbReference>
<feature type="domain" description="DM" evidence="7">
    <location>
        <begin position="91"/>
        <end position="138"/>
    </location>
</feature>
<proteinExistence type="predicted"/>
<evidence type="ECO:0000256" key="2">
    <source>
        <dbReference type="ARBA" id="ARBA00022833"/>
    </source>
</evidence>
<dbReference type="PANTHER" id="PTHR12322">
    <property type="entry name" value="DOUBLESEX AND MAB-3 RELATED TRANSCRIPTION FACTOR DMRT"/>
    <property type="match status" value="1"/>
</dbReference>
<dbReference type="EMBL" id="SJOL01007141">
    <property type="protein sequence ID" value="TGZ63513.1"/>
    <property type="molecule type" value="Genomic_DNA"/>
</dbReference>
<dbReference type="AlphaFoldDB" id="A0A4S2LIU3"/>
<dbReference type="Pfam" id="PF00751">
    <property type="entry name" value="DM"/>
    <property type="match status" value="1"/>
</dbReference>
<dbReference type="STRING" id="147828.A0A4S2LIU3"/>
<dbReference type="GO" id="GO:0046872">
    <property type="term" value="F:metal ion binding"/>
    <property type="evidence" value="ECO:0007669"/>
    <property type="project" value="UniProtKB-KW"/>
</dbReference>
<dbReference type="Proteomes" id="UP000308267">
    <property type="component" value="Unassembled WGS sequence"/>
</dbReference>
<evidence type="ECO:0000256" key="1">
    <source>
        <dbReference type="ARBA" id="ARBA00022723"/>
    </source>
</evidence>
<evidence type="ECO:0000259" key="7">
    <source>
        <dbReference type="PROSITE" id="PS50809"/>
    </source>
</evidence>
<dbReference type="OrthoDB" id="6162476at2759"/>
<keyword evidence="4 5" id="KW-0539">Nucleus</keyword>
<dbReference type="InterPro" id="IPR036407">
    <property type="entry name" value="DM_DNA-bd_sf"/>
</dbReference>
<protein>
    <recommendedName>
        <fullName evidence="7">DM domain-containing protein</fullName>
    </recommendedName>
</protein>
<accession>A0A4S2LIU3</accession>
<sequence>MHNRDAVHHSGFDCSRCPLWEYLDAWYITVTLKDGDLNVLDIVLRYEPASQMLQTCFGPAMRNKSESPRASNARNSGYNEFGATPLRVPKCTRCRNHGVVSSLRGHKRNCRWKNCRCSACLLVVERQRVMAAQVALRRSQMAEFSRIRHADKRNCFDSTKKTELLQTEKKLFNVLPDQTHFPCCSPTTSNREMSDESHIQTILRCRLAPSPETTPIPLSVSIPHQPIMERYAMEKTSTSPLPHRRSIHLDSFSSVTSAGADGLTPRKDGHASPDIWKNIIQWILSIQSIQARDVTVTSTMEPNTAGLLIEPPTQPWATMMQSGMWFTEVDSSIQSQCNAIVWPDQCALEHPGDDSIEMNPPPGPAPYKVELPDGTSDTSGPPCHQSNARDPAMSVNSFSVASLLKRTIFG</sequence>
<evidence type="ECO:0000256" key="5">
    <source>
        <dbReference type="PROSITE-ProRule" id="PRU00070"/>
    </source>
</evidence>
<evidence type="ECO:0000256" key="3">
    <source>
        <dbReference type="ARBA" id="ARBA00023125"/>
    </source>
</evidence>
<keyword evidence="2 5" id="KW-0862">Zinc</keyword>
<organism evidence="8 9">
    <name type="scientific">Opisthorchis felineus</name>
    <dbReference type="NCBI Taxonomy" id="147828"/>
    <lineage>
        <taxon>Eukaryota</taxon>
        <taxon>Metazoa</taxon>
        <taxon>Spiralia</taxon>
        <taxon>Lophotrochozoa</taxon>
        <taxon>Platyhelminthes</taxon>
        <taxon>Trematoda</taxon>
        <taxon>Digenea</taxon>
        <taxon>Opisthorchiida</taxon>
        <taxon>Opisthorchiata</taxon>
        <taxon>Opisthorchiidae</taxon>
        <taxon>Opisthorchis</taxon>
    </lineage>
</organism>
<feature type="compositionally biased region" description="Polar residues" evidence="6">
    <location>
        <begin position="375"/>
        <end position="391"/>
    </location>
</feature>
<dbReference type="FunFam" id="4.10.1040.10:FF:000001">
    <property type="entry name" value="doublesex- and mab-3-related transcription factor 1"/>
    <property type="match status" value="1"/>
</dbReference>
<evidence type="ECO:0000313" key="8">
    <source>
        <dbReference type="EMBL" id="TGZ63513.1"/>
    </source>
</evidence>